<feature type="region of interest" description="Disordered" evidence="2">
    <location>
        <begin position="101"/>
        <end position="120"/>
    </location>
</feature>
<protein>
    <recommendedName>
        <fullName evidence="3">RING-type domain-containing protein</fullName>
    </recommendedName>
</protein>
<dbReference type="PROSITE" id="PS50089">
    <property type="entry name" value="ZF_RING_2"/>
    <property type="match status" value="1"/>
</dbReference>
<reference evidence="4 5" key="1">
    <citation type="submission" date="2013-07" db="EMBL/GenBank/DDBJ databases">
        <title>The Genome Sequence of Cryptococcus heveanensis BCC8398.</title>
        <authorList>
            <consortium name="The Broad Institute Genome Sequencing Platform"/>
            <person name="Cuomo C."/>
            <person name="Litvintseva A."/>
            <person name="Chen Y."/>
            <person name="Heitman J."/>
            <person name="Sun S."/>
            <person name="Springer D."/>
            <person name="Dromer F."/>
            <person name="Young S.K."/>
            <person name="Zeng Q."/>
            <person name="Gargeya S."/>
            <person name="Fitzgerald M."/>
            <person name="Abouelleil A."/>
            <person name="Alvarado L."/>
            <person name="Berlin A.M."/>
            <person name="Chapman S.B."/>
            <person name="Dewar J."/>
            <person name="Goldberg J."/>
            <person name="Griggs A."/>
            <person name="Gujja S."/>
            <person name="Hansen M."/>
            <person name="Howarth C."/>
            <person name="Imamovic A."/>
            <person name="Larimer J."/>
            <person name="McCowan C."/>
            <person name="Murphy C."/>
            <person name="Pearson M."/>
            <person name="Priest M."/>
            <person name="Roberts A."/>
            <person name="Saif S."/>
            <person name="Shea T."/>
            <person name="Sykes S."/>
            <person name="Wortman J."/>
            <person name="Nusbaum C."/>
            <person name="Birren B."/>
        </authorList>
    </citation>
    <scope>NUCLEOTIDE SEQUENCE [LARGE SCALE GENOMIC DNA]</scope>
    <source>
        <strain evidence="4 5">BCC8398</strain>
    </source>
</reference>
<dbReference type="GO" id="GO:0008270">
    <property type="term" value="F:zinc ion binding"/>
    <property type="evidence" value="ECO:0007669"/>
    <property type="project" value="UniProtKB-KW"/>
</dbReference>
<evidence type="ECO:0000256" key="2">
    <source>
        <dbReference type="SAM" id="MobiDB-lite"/>
    </source>
</evidence>
<evidence type="ECO:0000259" key="3">
    <source>
        <dbReference type="PROSITE" id="PS50089"/>
    </source>
</evidence>
<feature type="domain" description="RING-type" evidence="3">
    <location>
        <begin position="322"/>
        <end position="368"/>
    </location>
</feature>
<dbReference type="STRING" id="1296120.A0A1B9H0N5"/>
<name>A0A1B9H0N5_9TREE</name>
<keyword evidence="5" id="KW-1185">Reference proteome</keyword>
<feature type="region of interest" description="Disordered" evidence="2">
    <location>
        <begin position="225"/>
        <end position="296"/>
    </location>
</feature>
<evidence type="ECO:0000313" key="4">
    <source>
        <dbReference type="EMBL" id="OCF36848.1"/>
    </source>
</evidence>
<dbReference type="InterPro" id="IPR001841">
    <property type="entry name" value="Znf_RING"/>
</dbReference>
<gene>
    <name evidence="4" type="ORF">I316_01445</name>
</gene>
<keyword evidence="1" id="KW-0479">Metal-binding</keyword>
<feature type="compositionally biased region" description="Low complexity" evidence="2">
    <location>
        <begin position="282"/>
        <end position="292"/>
    </location>
</feature>
<dbReference type="AlphaFoldDB" id="A0A1B9H0N5"/>
<evidence type="ECO:0000256" key="1">
    <source>
        <dbReference type="PROSITE-ProRule" id="PRU00175"/>
    </source>
</evidence>
<dbReference type="EMBL" id="KI669494">
    <property type="protein sequence ID" value="OCF36848.1"/>
    <property type="molecule type" value="Genomic_DNA"/>
</dbReference>
<accession>A0A1B9H0N5</accession>
<feature type="region of interest" description="Disordered" evidence="2">
    <location>
        <begin position="36"/>
        <end position="57"/>
    </location>
</feature>
<feature type="compositionally biased region" description="Low complexity" evidence="2">
    <location>
        <begin position="101"/>
        <end position="113"/>
    </location>
</feature>
<proteinExistence type="predicted"/>
<dbReference type="Proteomes" id="UP000092666">
    <property type="component" value="Unassembled WGS sequence"/>
</dbReference>
<keyword evidence="1" id="KW-0863">Zinc-finger</keyword>
<keyword evidence="1" id="KW-0862">Zinc</keyword>
<feature type="compositionally biased region" description="Polar residues" evidence="2">
    <location>
        <begin position="39"/>
        <end position="57"/>
    </location>
</feature>
<feature type="compositionally biased region" description="Polar residues" evidence="2">
    <location>
        <begin position="262"/>
        <end position="271"/>
    </location>
</feature>
<reference evidence="5" key="2">
    <citation type="submission" date="2013-12" db="EMBL/GenBank/DDBJ databases">
        <title>Evolution of pathogenesis and genome organization in the Tremellales.</title>
        <authorList>
            <person name="Cuomo C."/>
            <person name="Litvintseva A."/>
            <person name="Heitman J."/>
            <person name="Chen Y."/>
            <person name="Sun S."/>
            <person name="Springer D."/>
            <person name="Dromer F."/>
            <person name="Young S."/>
            <person name="Zeng Q."/>
            <person name="Chapman S."/>
            <person name="Gujja S."/>
            <person name="Saif S."/>
            <person name="Birren B."/>
        </authorList>
    </citation>
    <scope>NUCLEOTIDE SEQUENCE [LARGE SCALE GENOMIC DNA]</scope>
    <source>
        <strain evidence="5">BCC8398</strain>
    </source>
</reference>
<dbReference type="OrthoDB" id="336240at2759"/>
<evidence type="ECO:0000313" key="5">
    <source>
        <dbReference type="Proteomes" id="UP000092666"/>
    </source>
</evidence>
<organism evidence="4 5">
    <name type="scientific">Kwoniella heveanensis BCC8398</name>
    <dbReference type="NCBI Taxonomy" id="1296120"/>
    <lineage>
        <taxon>Eukaryota</taxon>
        <taxon>Fungi</taxon>
        <taxon>Dikarya</taxon>
        <taxon>Basidiomycota</taxon>
        <taxon>Agaricomycotina</taxon>
        <taxon>Tremellomycetes</taxon>
        <taxon>Tremellales</taxon>
        <taxon>Cryptococcaceae</taxon>
        <taxon>Kwoniella</taxon>
    </lineage>
</organism>
<sequence>MEMDIPLIGLEDSKCPPSADDIKVNIGRSLHPKKKFKLSSDSPVFTPSTSLNHRMTPSTIGQDFLSLPQADRNEKQVQQKGEAERTPFTIVGPDVPLYIELSSSEGSSNGTTNPLPPTPMKVGPNRYPTQTNAQIGNESALTPMHNNAPIQDNMPSPVSEPFDWLAFSGPIRELQRSPLNERGSSWDSASWSDDTEANTPIIITPELSGSTRRLEITIGQLTSILEQDGAPRGPYTPGSSPVSVEESRIRRVSRSPDLSAIASVSTPSTPFMTPAALPPSPRSRSQSAPGRPVKFSATLGDALEPNEDEIIEDQPSVQETACAACGRQVEINLAKKMIPCQEIVCPSCFSSTLSAVSVTNSHSQCPACLKKVVTFEKIKDLSFMASTGPAASKENLIIKRFGQYPIPVTKSSAGPPIIMRIDNVAWDVTPYIVEKFLPSKTLNQTALQAIHIPINRFDGRTEDYLYIEVDSVEAGQLILKTKQNTFMAGGPITGGKRRPVTITPVSHNELLSELRPHSSQELHSLLQLCQASLGPPTPATRFLKSRHGAFHALMSVMSKLAGKMSPIYWDLFHVASGAIAILAQTIYRQTHQPYYRTPIQPIAVATAADTRRLGPQHSPHASILSSASAGVPKDSATLEDYQVKDDQAVLDKLLEIFSKCFGMVPRTH</sequence>